<dbReference type="EMBL" id="OU892282">
    <property type="protein sequence ID" value="CAG9770618.1"/>
    <property type="molecule type" value="Genomic_DNA"/>
</dbReference>
<name>A0A9N9QQW3_9CUCU</name>
<feature type="region of interest" description="Disordered" evidence="1">
    <location>
        <begin position="250"/>
        <end position="271"/>
    </location>
</feature>
<evidence type="ECO:0000313" key="4">
    <source>
        <dbReference type="Proteomes" id="UP001152799"/>
    </source>
</evidence>
<organism evidence="3 4">
    <name type="scientific">Ceutorhynchus assimilis</name>
    <name type="common">cabbage seed weevil</name>
    <dbReference type="NCBI Taxonomy" id="467358"/>
    <lineage>
        <taxon>Eukaryota</taxon>
        <taxon>Metazoa</taxon>
        <taxon>Ecdysozoa</taxon>
        <taxon>Arthropoda</taxon>
        <taxon>Hexapoda</taxon>
        <taxon>Insecta</taxon>
        <taxon>Pterygota</taxon>
        <taxon>Neoptera</taxon>
        <taxon>Endopterygota</taxon>
        <taxon>Coleoptera</taxon>
        <taxon>Polyphaga</taxon>
        <taxon>Cucujiformia</taxon>
        <taxon>Curculionidae</taxon>
        <taxon>Ceutorhynchinae</taxon>
        <taxon>Ceutorhynchus</taxon>
    </lineage>
</organism>
<feature type="chain" id="PRO_5040233082" evidence="2">
    <location>
        <begin position="18"/>
        <end position="271"/>
    </location>
</feature>
<keyword evidence="2" id="KW-0732">Signal</keyword>
<evidence type="ECO:0000313" key="3">
    <source>
        <dbReference type="EMBL" id="CAG9770618.1"/>
    </source>
</evidence>
<reference evidence="3" key="1">
    <citation type="submission" date="2022-01" db="EMBL/GenBank/DDBJ databases">
        <authorList>
            <person name="King R."/>
        </authorList>
    </citation>
    <scope>NUCLEOTIDE SEQUENCE</scope>
</reference>
<gene>
    <name evidence="3" type="ORF">CEUTPL_LOCUS11068</name>
</gene>
<dbReference type="Proteomes" id="UP001152799">
    <property type="component" value="Chromosome 6"/>
</dbReference>
<protein>
    <submittedName>
        <fullName evidence="3">Uncharacterized protein</fullName>
    </submittedName>
</protein>
<proteinExistence type="predicted"/>
<dbReference type="OrthoDB" id="6780049at2759"/>
<keyword evidence="4" id="KW-1185">Reference proteome</keyword>
<evidence type="ECO:0000256" key="1">
    <source>
        <dbReference type="SAM" id="MobiDB-lite"/>
    </source>
</evidence>
<feature type="signal peptide" evidence="2">
    <location>
        <begin position="1"/>
        <end position="17"/>
    </location>
</feature>
<sequence length="271" mass="31840">MWYFIVLAVVHSVCVQANNLLQECAKYYRPKNYLDMLPNLNMPYINQLPIPDSINKFRHRDHLNKMQNIVATPVTTKVLTVKTKYFYKNPICVKYNKKQKMCKSEDGRIRENVDKLITKQNFLKNNDNIQQEVISEFDVISEEDDFDADKFNLKVSFGNLEPSEIPESDQSQRAFQNTPSMSPQKVQELLIEDRLDQLETILPNYQRRRVFQTSTIYVTKTVTNKRRMATLIVKNCVPIGYDVCPKKEKSKRKSKVAERSEDSEEKLFYFG</sequence>
<evidence type="ECO:0000256" key="2">
    <source>
        <dbReference type="SAM" id="SignalP"/>
    </source>
</evidence>
<dbReference type="AlphaFoldDB" id="A0A9N9QQW3"/>
<accession>A0A9N9QQW3</accession>